<dbReference type="InterPro" id="IPR055570">
    <property type="entry name" value="DUF7146"/>
</dbReference>
<dbReference type="EMBL" id="LZEY01000001">
    <property type="protein sequence ID" value="OBU13332.1"/>
    <property type="molecule type" value="Genomic_DNA"/>
</dbReference>
<dbReference type="SMART" id="SM00778">
    <property type="entry name" value="Prim_Zn_Ribbon"/>
    <property type="match status" value="1"/>
</dbReference>
<dbReference type="GO" id="GO:0008270">
    <property type="term" value="F:zinc ion binding"/>
    <property type="evidence" value="ECO:0007669"/>
    <property type="project" value="InterPro"/>
</dbReference>
<dbReference type="OrthoDB" id="784829at2"/>
<sequence>MKTTDAARGRWAEIFEFYGLPPITGGKHYRGECPLCGDKGTFRIDDKDGNGTFICKCANGSGFKLLELTQGKSFAILAAEVDKFLGNTSRQEYSRPVRSDVSAERERFIRCYSAMPGLKDTTAAQYLQGRGIFTLPADWARFCADQPVKGRNKIYQAIWSLATDAGGLPCYLHRTYLDGAGKADKAEVNPVKKMDSLQEKSYLLYAKSVAIRMFPVDSTLGIAEGIETALSCKQVYGINTWAAMNATFMEKFIAPRGVKTLVIFADYDKRSATGHKAALDCANSNLLSNNDVEKVRVLWCDNGDFNDLILEGSEVRELPFYREKHRETA</sequence>
<dbReference type="Pfam" id="PF13362">
    <property type="entry name" value="Toprim_3"/>
    <property type="match status" value="1"/>
</dbReference>
<organism evidence="2 3">
    <name type="scientific">Morganella psychrotolerans</name>
    <dbReference type="NCBI Taxonomy" id="368603"/>
    <lineage>
        <taxon>Bacteria</taxon>
        <taxon>Pseudomonadati</taxon>
        <taxon>Pseudomonadota</taxon>
        <taxon>Gammaproteobacteria</taxon>
        <taxon>Enterobacterales</taxon>
        <taxon>Morganellaceae</taxon>
        <taxon>Morganella</taxon>
    </lineage>
</organism>
<protein>
    <submittedName>
        <fullName evidence="2">DNA primase</fullName>
    </submittedName>
</protein>
<reference evidence="3" key="1">
    <citation type="submission" date="2016-06" db="EMBL/GenBank/DDBJ databases">
        <authorList>
            <person name="Butler K."/>
        </authorList>
    </citation>
    <scope>NUCLEOTIDE SEQUENCE [LARGE SCALE GENOMIC DNA]</scope>
    <source>
        <strain evidence="3">GCSL-Mp20</strain>
    </source>
</reference>
<dbReference type="InterPro" id="IPR034154">
    <property type="entry name" value="TOPRIM_DnaG/twinkle"/>
</dbReference>
<name>A0A1B8HUL6_9GAMM</name>
<evidence type="ECO:0000313" key="3">
    <source>
        <dbReference type="Proteomes" id="UP000092377"/>
    </source>
</evidence>
<dbReference type="SUPFAM" id="SSF57783">
    <property type="entry name" value="Zinc beta-ribbon"/>
    <property type="match status" value="1"/>
</dbReference>
<evidence type="ECO:0000259" key="1">
    <source>
        <dbReference type="SMART" id="SM00778"/>
    </source>
</evidence>
<dbReference type="GO" id="GO:0004386">
    <property type="term" value="F:helicase activity"/>
    <property type="evidence" value="ECO:0007669"/>
    <property type="project" value="InterPro"/>
</dbReference>
<dbReference type="InterPro" id="IPR006171">
    <property type="entry name" value="TOPRIM_dom"/>
</dbReference>
<dbReference type="InterPro" id="IPR013237">
    <property type="entry name" value="Phage_T7_Gp4_N"/>
</dbReference>
<dbReference type="Pfam" id="PF23639">
    <property type="entry name" value="DUF7146"/>
    <property type="match status" value="1"/>
</dbReference>
<gene>
    <name evidence="2" type="ORF">AYY18_00865</name>
</gene>
<dbReference type="RefSeq" id="WP_067398218.1">
    <property type="nucleotide sequence ID" value="NZ_LZEY01000001.1"/>
</dbReference>
<dbReference type="AlphaFoldDB" id="A0A1B8HUL6"/>
<feature type="domain" description="DNA primase/helicase Gp4 N-terminal Bacteriophage T7-like" evidence="1">
    <location>
        <begin position="28"/>
        <end position="63"/>
    </location>
</feature>
<dbReference type="Proteomes" id="UP000092377">
    <property type="component" value="Unassembled WGS sequence"/>
</dbReference>
<dbReference type="Pfam" id="PF08273">
    <property type="entry name" value="Zn_Ribbon_Prim"/>
    <property type="match status" value="1"/>
</dbReference>
<comment type="caution">
    <text evidence="2">The sequence shown here is derived from an EMBL/GenBank/DDBJ whole genome shotgun (WGS) entry which is preliminary data.</text>
</comment>
<keyword evidence="3" id="KW-1185">Reference proteome</keyword>
<proteinExistence type="predicted"/>
<evidence type="ECO:0000313" key="2">
    <source>
        <dbReference type="EMBL" id="OBU13332.1"/>
    </source>
</evidence>
<accession>A0A1B8HUL6</accession>
<dbReference type="CDD" id="cd01029">
    <property type="entry name" value="TOPRIM_primases"/>
    <property type="match status" value="1"/>
</dbReference>